<dbReference type="InterPro" id="IPR006196">
    <property type="entry name" value="RNA-binding_domain_S1_IF1"/>
</dbReference>
<keyword evidence="1" id="KW-0648">Protein biosynthesis</keyword>
<dbReference type="PANTHER" id="PTHR21668">
    <property type="entry name" value="EIF-1A"/>
    <property type="match status" value="1"/>
</dbReference>
<evidence type="ECO:0000313" key="11">
    <source>
        <dbReference type="EMBL" id="CAL6086125.1"/>
    </source>
</evidence>
<keyword evidence="13" id="KW-1185">Reference proteome</keyword>
<dbReference type="Gene3D" id="2.40.50.140">
    <property type="entry name" value="Nucleic acid-binding proteins"/>
    <property type="match status" value="1"/>
</dbReference>
<dbReference type="EMBL" id="CAXDID020000040">
    <property type="protein sequence ID" value="CAL5999508.1"/>
    <property type="molecule type" value="Genomic_DNA"/>
</dbReference>
<dbReference type="SMART" id="SM00652">
    <property type="entry name" value="eIF1a"/>
    <property type="match status" value="1"/>
</dbReference>
<dbReference type="Pfam" id="PF01176">
    <property type="entry name" value="eIF-1a"/>
    <property type="match status" value="1"/>
</dbReference>
<dbReference type="EMBL" id="CAXDID020000136">
    <property type="protein sequence ID" value="CAL6037208.1"/>
    <property type="molecule type" value="Genomic_DNA"/>
</dbReference>
<dbReference type="EMBL" id="CATOUU010000543">
    <property type="protein sequence ID" value="CAI9933562.1"/>
    <property type="molecule type" value="Genomic_DNA"/>
</dbReference>
<dbReference type="EMBL" id="CAXDID020000390">
    <property type="protein sequence ID" value="CAL6086125.1"/>
    <property type="molecule type" value="Genomic_DNA"/>
</dbReference>
<evidence type="ECO:0000313" key="6">
    <source>
        <dbReference type="EMBL" id="CAI9969680.1"/>
    </source>
</evidence>
<evidence type="ECO:0000313" key="3">
    <source>
        <dbReference type="EMBL" id="CAI9924311.1"/>
    </source>
</evidence>
<reference evidence="7" key="1">
    <citation type="submission" date="2023-06" db="EMBL/GenBank/DDBJ databases">
        <authorList>
            <person name="Kurt Z."/>
        </authorList>
    </citation>
    <scope>NUCLEOTIDE SEQUENCE</scope>
</reference>
<dbReference type="EMBL" id="CATOUU010000464">
    <property type="protein sequence ID" value="CAI9930851.1"/>
    <property type="molecule type" value="Genomic_DNA"/>
</dbReference>
<protein>
    <submittedName>
        <fullName evidence="7">Eukaryotic translation initiation factor 1A</fullName>
    </submittedName>
    <submittedName>
        <fullName evidence="8">Eukaryotic_translation initiation factor 1A</fullName>
    </submittedName>
</protein>
<evidence type="ECO:0000313" key="8">
    <source>
        <dbReference type="EMBL" id="CAL5974994.1"/>
    </source>
</evidence>
<sequence>MPAKPKGGKRQKRANQKDADFARELIMKEEGEEYAIVLKELGNRILRAYCMGDGKLRRCHIPKKIRERVKCGDVILVTRREYASTDDEADIFHKYHKDEVKQLQEFGHIPEDLDAILEAEATKIGVDVKKEIAAAAAEIAAEELEENYGKTEKVNDDDIDDL</sequence>
<evidence type="ECO:0000313" key="5">
    <source>
        <dbReference type="EMBL" id="CAI9933562.1"/>
    </source>
</evidence>
<organism evidence="7">
    <name type="scientific">Hexamita inflata</name>
    <dbReference type="NCBI Taxonomy" id="28002"/>
    <lineage>
        <taxon>Eukaryota</taxon>
        <taxon>Metamonada</taxon>
        <taxon>Diplomonadida</taxon>
        <taxon>Hexamitidae</taxon>
        <taxon>Hexamitinae</taxon>
        <taxon>Hexamita</taxon>
    </lineage>
</organism>
<dbReference type="GO" id="GO:0003723">
    <property type="term" value="F:RNA binding"/>
    <property type="evidence" value="ECO:0007669"/>
    <property type="project" value="InterPro"/>
</dbReference>
<name>A0AA86UTZ0_9EUKA</name>
<comment type="caution">
    <text evidence="7">The sequence shown here is derived from an EMBL/GenBank/DDBJ whole genome shotgun (WGS) entry which is preliminary data.</text>
</comment>
<dbReference type="PROSITE" id="PS50832">
    <property type="entry name" value="S1_IF1_TYPE"/>
    <property type="match status" value="1"/>
</dbReference>
<accession>A0AA86UTZ0</accession>
<reference evidence="8 13" key="2">
    <citation type="submission" date="2024-07" db="EMBL/GenBank/DDBJ databases">
        <authorList>
            <person name="Akdeniz Z."/>
        </authorList>
    </citation>
    <scope>NUCLEOTIDE SEQUENCE [LARGE SCALE GENOMIC DNA]</scope>
</reference>
<dbReference type="EMBL" id="CAXDID020000005">
    <property type="protein sequence ID" value="CAL5974994.1"/>
    <property type="molecule type" value="Genomic_DNA"/>
</dbReference>
<dbReference type="GO" id="GO:0003743">
    <property type="term" value="F:translation initiation factor activity"/>
    <property type="evidence" value="ECO:0007669"/>
    <property type="project" value="UniProtKB-UniRule"/>
</dbReference>
<evidence type="ECO:0000313" key="12">
    <source>
        <dbReference type="EMBL" id="CAL6097352.1"/>
    </source>
</evidence>
<dbReference type="InterPro" id="IPR001253">
    <property type="entry name" value="TIF_eIF-1A"/>
</dbReference>
<keyword evidence="1 7" id="KW-0396">Initiation factor</keyword>
<dbReference type="EMBL" id="CATOUU010001095">
    <property type="protein sequence ID" value="CAI9971665.1"/>
    <property type="molecule type" value="Genomic_DNA"/>
</dbReference>
<dbReference type="EMBL" id="CATOUU010001064">
    <property type="protein sequence ID" value="CAI9969680.1"/>
    <property type="molecule type" value="Genomic_DNA"/>
</dbReference>
<dbReference type="SUPFAM" id="SSF50249">
    <property type="entry name" value="Nucleic acid-binding proteins"/>
    <property type="match status" value="1"/>
</dbReference>
<evidence type="ECO:0000313" key="7">
    <source>
        <dbReference type="EMBL" id="CAI9971665.1"/>
    </source>
</evidence>
<evidence type="ECO:0000313" key="4">
    <source>
        <dbReference type="EMBL" id="CAI9930851.1"/>
    </source>
</evidence>
<dbReference type="EMBL" id="CATOUU010000309">
    <property type="protein sequence ID" value="CAI9924311.1"/>
    <property type="molecule type" value="Genomic_DNA"/>
</dbReference>
<proteinExistence type="inferred from homology"/>
<evidence type="ECO:0000313" key="13">
    <source>
        <dbReference type="Proteomes" id="UP001642409"/>
    </source>
</evidence>
<evidence type="ECO:0000313" key="10">
    <source>
        <dbReference type="EMBL" id="CAL6037208.1"/>
    </source>
</evidence>
<dbReference type="HAMAP" id="MF_00216">
    <property type="entry name" value="aIF_1A"/>
    <property type="match status" value="1"/>
</dbReference>
<dbReference type="Proteomes" id="UP001642409">
    <property type="component" value="Unassembled WGS sequence"/>
</dbReference>
<evidence type="ECO:0000259" key="2">
    <source>
        <dbReference type="PROSITE" id="PS50832"/>
    </source>
</evidence>
<dbReference type="EMBL" id="CAXDID020000494">
    <property type="protein sequence ID" value="CAL6097352.1"/>
    <property type="molecule type" value="Genomic_DNA"/>
</dbReference>
<dbReference type="InterPro" id="IPR012340">
    <property type="entry name" value="NA-bd_OB-fold"/>
</dbReference>
<evidence type="ECO:0000256" key="1">
    <source>
        <dbReference type="PROSITE-ProRule" id="PRU00181"/>
    </source>
</evidence>
<feature type="domain" description="S1-like" evidence="2">
    <location>
        <begin position="21"/>
        <end position="96"/>
    </location>
</feature>
<gene>
    <name evidence="3" type="ORF">HINF_LOCUS11956</name>
    <name evidence="9" type="ORF">HINF_LOCUS16244</name>
    <name evidence="4" type="ORF">HINF_LOCUS18496</name>
    <name evidence="5" type="ORF">HINF_LOCUS21207</name>
    <name evidence="8" type="ORF">HINF_LOCUS3131</name>
    <name evidence="10" type="ORF">HINF_LOCUS36777</name>
    <name evidence="6" type="ORF">HINF_LOCUS57325</name>
    <name evidence="7" type="ORF">HINF_LOCUS59310</name>
    <name evidence="11" type="ORF">HINF_LOCUS63012</name>
    <name evidence="12" type="ORF">HINF_LOCUS68902</name>
</gene>
<evidence type="ECO:0000313" key="9">
    <source>
        <dbReference type="EMBL" id="CAL5999508.1"/>
    </source>
</evidence>
<dbReference type="AlphaFoldDB" id="A0AA86UTZ0"/>